<evidence type="ECO:0000256" key="2">
    <source>
        <dbReference type="ARBA" id="ARBA00023043"/>
    </source>
</evidence>
<dbReference type="SUPFAM" id="SSF48403">
    <property type="entry name" value="Ankyrin repeat"/>
    <property type="match status" value="1"/>
</dbReference>
<keyword evidence="1" id="KW-0677">Repeat</keyword>
<reference evidence="5 6" key="1">
    <citation type="journal article" date="2015" name="Genome Biol. Evol.">
        <title>Phylogenomic analyses indicate that early fungi evolved digesting cell walls of algal ancestors of land plants.</title>
        <authorList>
            <person name="Chang Y."/>
            <person name="Wang S."/>
            <person name="Sekimoto S."/>
            <person name="Aerts A.L."/>
            <person name="Choi C."/>
            <person name="Clum A."/>
            <person name="LaButti K.M."/>
            <person name="Lindquist E.A."/>
            <person name="Yee Ngan C."/>
            <person name="Ohm R.A."/>
            <person name="Salamov A.A."/>
            <person name="Grigoriev I.V."/>
            <person name="Spatafora J.W."/>
            <person name="Berbee M.L."/>
        </authorList>
    </citation>
    <scope>NUCLEOTIDE SEQUENCE [LARGE SCALE GENOMIC DNA]</scope>
    <source>
        <strain evidence="5 6">JEL478</strain>
    </source>
</reference>
<dbReference type="InterPro" id="IPR036770">
    <property type="entry name" value="Ankyrin_rpt-contain_sf"/>
</dbReference>
<feature type="repeat" description="ANK" evidence="3">
    <location>
        <begin position="54"/>
        <end position="86"/>
    </location>
</feature>
<dbReference type="PROSITE" id="PS50088">
    <property type="entry name" value="ANK_REPEAT"/>
    <property type="match status" value="1"/>
</dbReference>
<keyword evidence="2 3" id="KW-0040">ANK repeat</keyword>
<accession>A0A138ZX98</accession>
<dbReference type="Gene3D" id="1.25.40.20">
    <property type="entry name" value="Ankyrin repeat-containing domain"/>
    <property type="match status" value="3"/>
</dbReference>
<dbReference type="InterPro" id="IPR002110">
    <property type="entry name" value="Ankyrin_rpt"/>
</dbReference>
<feature type="non-terminal residue" evidence="5">
    <location>
        <position position="932"/>
    </location>
</feature>
<dbReference type="PANTHER" id="PTHR24126:SF14">
    <property type="entry name" value="ANK_REP_REGION DOMAIN-CONTAINING PROTEIN"/>
    <property type="match status" value="1"/>
</dbReference>
<dbReference type="EMBL" id="KQ965886">
    <property type="protein sequence ID" value="KXS09119.1"/>
    <property type="molecule type" value="Genomic_DNA"/>
</dbReference>
<evidence type="ECO:0000256" key="4">
    <source>
        <dbReference type="SAM" id="MobiDB-lite"/>
    </source>
</evidence>
<dbReference type="AlphaFoldDB" id="A0A138ZX98"/>
<feature type="compositionally biased region" description="Low complexity" evidence="4">
    <location>
        <begin position="879"/>
        <end position="908"/>
    </location>
</feature>
<dbReference type="PANTHER" id="PTHR24126">
    <property type="entry name" value="ANKYRIN REPEAT, PH AND SEC7 DOMAIN CONTAINING PROTEIN SECG-RELATED"/>
    <property type="match status" value="1"/>
</dbReference>
<proteinExistence type="predicted"/>
<evidence type="ECO:0000313" key="5">
    <source>
        <dbReference type="EMBL" id="KXS09119.1"/>
    </source>
</evidence>
<sequence length="932" mass="100442">MADPEVDARLIEAVEAADLNLVKQRLAEGANPNSRKTVTLNVTVDGEAHSDTQYMESALIIAIRDGQLEIVESLLKAGCDPNAPVSWNVSNAMPTWTAADWSGPARWFAHNEYPSALDFALANSYGKAFNEKGGKVVLNNPPSQESCSDVYRLKPNINGVKLLLKHGARVNDGTLSAAKKLSDKSFLKACQEDAEQRKSLEVEEENASGLETTETGGTMDPTRGPSVANAEATMRLIDAVEDNNVEAVKQALQDGADPNARKLVTLKVDLDNGERKTDTLPMESAMTLAIRNGATDDRAIEVVRALLEAGCDPNDSVEWKTSNYFDKWTIKEWEGKYRWLVTYKYASYLTLALTAIKGRPFSERGAHVVLDNPSNQDQRRDEFPLQPNIHIIRLLLQFGAKNEPAALQLARKLSDKIALELLENPPAPEVRTAVVGSTVPEELIAEVVRATGVDKLAPLPVTESAIENSVKEIAGERSIESPQMEADESAGNLTPEADVSTKGAAVRVLETPTLDQTHETERDRETVPVSEIVTQNLVTDPANAEDPNWETTAAPALVPEPISETENRDADNLEAPQGTSAGDIQRAQDESIVPAAVPPVGGSLTANARLVEAAEQTDVEALKNALADGADPNARKMVTLKVTLSDGQEVEDAQPMESALCLAIRNGATDPRAILLVQELLEAGADPNAIVEWKASNFFDKWTPKEWFGRFRWLTIYRFSSALEFALTSAKAKPFSEKGGVVVLDNPASVDARRDEFPLKPNMAIILLLLRHQGRITPAAFSAAKKSEDKALVRFLEEQKKAQDVAVKKGVPLPTPAAPVEVPRSLVDIKQEPLSAQQIPAEEPHNAAESVPQSDAPRDNGTASDDVAEPAIELSSPDVATETPPAEAAVEIPTEAAESAPEASTGTARDLGDVPSAVAEVPEETASSAVEE</sequence>
<dbReference type="SMART" id="SM00248">
    <property type="entry name" value="ANK"/>
    <property type="match status" value="7"/>
</dbReference>
<feature type="region of interest" description="Disordered" evidence="4">
    <location>
        <begin position="836"/>
        <end position="932"/>
    </location>
</feature>
<dbReference type="OrthoDB" id="5340910at2759"/>
<evidence type="ECO:0000313" key="6">
    <source>
        <dbReference type="Proteomes" id="UP000070544"/>
    </source>
</evidence>
<keyword evidence="6" id="KW-1185">Reference proteome</keyword>
<protein>
    <submittedName>
        <fullName evidence="5">Uncharacterized protein</fullName>
    </submittedName>
</protein>
<evidence type="ECO:0000256" key="3">
    <source>
        <dbReference type="PROSITE-ProRule" id="PRU00023"/>
    </source>
</evidence>
<dbReference type="Pfam" id="PF00023">
    <property type="entry name" value="Ank"/>
    <property type="match status" value="1"/>
</dbReference>
<dbReference type="Proteomes" id="UP000070544">
    <property type="component" value="Unassembled WGS sequence"/>
</dbReference>
<organism evidence="5 6">
    <name type="scientific">Gonapodya prolifera (strain JEL478)</name>
    <name type="common">Monoblepharis prolifera</name>
    <dbReference type="NCBI Taxonomy" id="1344416"/>
    <lineage>
        <taxon>Eukaryota</taxon>
        <taxon>Fungi</taxon>
        <taxon>Fungi incertae sedis</taxon>
        <taxon>Chytridiomycota</taxon>
        <taxon>Chytridiomycota incertae sedis</taxon>
        <taxon>Monoblepharidomycetes</taxon>
        <taxon>Monoblepharidales</taxon>
        <taxon>Gonapodyaceae</taxon>
        <taxon>Gonapodya</taxon>
    </lineage>
</organism>
<name>A0A138ZX98_GONPJ</name>
<gene>
    <name evidence="5" type="ORF">M427DRAFT_39486</name>
</gene>
<evidence type="ECO:0000256" key="1">
    <source>
        <dbReference type="ARBA" id="ARBA00022737"/>
    </source>
</evidence>
<feature type="region of interest" description="Disordered" evidence="4">
    <location>
        <begin position="196"/>
        <end position="223"/>
    </location>
</feature>
<feature type="region of interest" description="Disordered" evidence="4">
    <location>
        <begin position="805"/>
        <end position="824"/>
    </location>
</feature>